<dbReference type="Gene3D" id="3.10.620.30">
    <property type="match status" value="1"/>
</dbReference>
<evidence type="ECO:0000256" key="2">
    <source>
        <dbReference type="SAM" id="Phobius"/>
    </source>
</evidence>
<dbReference type="InterPro" id="IPR021878">
    <property type="entry name" value="TgpA_N"/>
</dbReference>
<dbReference type="Proteomes" id="UP000319514">
    <property type="component" value="Unassembled WGS sequence"/>
</dbReference>
<feature type="transmembrane region" description="Helical" evidence="2">
    <location>
        <begin position="116"/>
        <end position="135"/>
    </location>
</feature>
<dbReference type="PANTHER" id="PTHR42736:SF1">
    <property type="entry name" value="PROTEIN-GLUTAMINE GAMMA-GLUTAMYLTRANSFERASE"/>
    <property type="match status" value="1"/>
</dbReference>
<organism evidence="4 5">
    <name type="scientific">Oryzihumus leptocrescens</name>
    <dbReference type="NCBI Taxonomy" id="297536"/>
    <lineage>
        <taxon>Bacteria</taxon>
        <taxon>Bacillati</taxon>
        <taxon>Actinomycetota</taxon>
        <taxon>Actinomycetes</taxon>
        <taxon>Micrococcales</taxon>
        <taxon>Intrasporangiaceae</taxon>
        <taxon>Oryzihumus</taxon>
    </lineage>
</organism>
<dbReference type="Pfam" id="PF01841">
    <property type="entry name" value="Transglut_core"/>
    <property type="match status" value="1"/>
</dbReference>
<reference evidence="4 5" key="1">
    <citation type="submission" date="2019-06" db="EMBL/GenBank/DDBJ databases">
        <title>Sequencing the genomes of 1000 actinobacteria strains.</title>
        <authorList>
            <person name="Klenk H.-P."/>
        </authorList>
    </citation>
    <scope>NUCLEOTIDE SEQUENCE [LARGE SCALE GENOMIC DNA]</scope>
    <source>
        <strain evidence="4 5">DSM 18082</strain>
    </source>
</reference>
<feature type="transmembrane region" description="Helical" evidence="2">
    <location>
        <begin position="31"/>
        <end position="49"/>
    </location>
</feature>
<feature type="region of interest" description="Disordered" evidence="1">
    <location>
        <begin position="311"/>
        <end position="337"/>
    </location>
</feature>
<dbReference type="AlphaFoldDB" id="A0A542ZL48"/>
<dbReference type="PANTHER" id="PTHR42736">
    <property type="entry name" value="PROTEIN-GLUTAMINE GAMMA-GLUTAMYLTRANSFERASE"/>
    <property type="match status" value="1"/>
</dbReference>
<proteinExistence type="predicted"/>
<dbReference type="InterPro" id="IPR038765">
    <property type="entry name" value="Papain-like_cys_pep_sf"/>
</dbReference>
<keyword evidence="2" id="KW-0472">Membrane</keyword>
<feature type="transmembrane region" description="Helical" evidence="2">
    <location>
        <begin position="629"/>
        <end position="653"/>
    </location>
</feature>
<name>A0A542ZL48_9MICO</name>
<dbReference type="SMART" id="SM00460">
    <property type="entry name" value="TGc"/>
    <property type="match status" value="1"/>
</dbReference>
<keyword evidence="4" id="KW-0645">Protease</keyword>
<evidence type="ECO:0000313" key="5">
    <source>
        <dbReference type="Proteomes" id="UP000319514"/>
    </source>
</evidence>
<evidence type="ECO:0000259" key="3">
    <source>
        <dbReference type="SMART" id="SM00460"/>
    </source>
</evidence>
<evidence type="ECO:0000256" key="1">
    <source>
        <dbReference type="SAM" id="MobiDB-lite"/>
    </source>
</evidence>
<dbReference type="EMBL" id="VFOQ01000001">
    <property type="protein sequence ID" value="TQL60880.1"/>
    <property type="molecule type" value="Genomic_DNA"/>
</dbReference>
<keyword evidence="2" id="KW-0812">Transmembrane</keyword>
<dbReference type="OrthoDB" id="9804023at2"/>
<feature type="region of interest" description="Disordered" evidence="1">
    <location>
        <begin position="573"/>
        <end position="597"/>
    </location>
</feature>
<dbReference type="SUPFAM" id="SSF54001">
    <property type="entry name" value="Cysteine proteinases"/>
    <property type="match status" value="1"/>
</dbReference>
<feature type="compositionally biased region" description="Polar residues" evidence="1">
    <location>
        <begin position="583"/>
        <end position="594"/>
    </location>
</feature>
<keyword evidence="5" id="KW-1185">Reference proteome</keyword>
<keyword evidence="2" id="KW-1133">Transmembrane helix</keyword>
<dbReference type="GO" id="GO:0006508">
    <property type="term" value="P:proteolysis"/>
    <property type="evidence" value="ECO:0007669"/>
    <property type="project" value="UniProtKB-KW"/>
</dbReference>
<sequence>MSARPGEAALAALATITAIWPVTTLLDSGEWVRGAVAMVLVVALVGVAARSARLRGWQVALAQAVVAAVVAGWLYGRGHLWHGLPGIETVTAFNSLLVDARGTIESFTAPAPTTRGLSLLVGLVAGVVAVVVDYLAVTRRSAAMAGLPLLAAFLGSSANSGSSLHPAFFIALAVVWLVMVGRQGTGLVRRWSTTTATPLTPVSSASSVGDTGAAGTATLGRSLGVVAIAAALLVPLALPHLPTRFLLSGLGRNDDSSGSGGSVGFSQSLDLARDLADRSTRPVLTYRTTASAPPPLRVTVSSTYVNGSWLPPRRSVDRTATSADPSVPTPTGLDPAVPKRRETVSVLGNLLEPPNLAAPYPLAGADLGGTRWGLDNRTQSLLVADQVSGYDLSYWDVEPTDSMLRVGVPGATTNRVVDPRDLQVDSRSAARVRALADAVTKGRTNAYDKALAIQEFLRSNGGFTYSLTLAPPVTDQSGRVLPLDPLSHFLVTRQGYCVQFSTAMIMMARAQGIPARIAVGFLPGHVDRGLWTVAVADAHAWPELYLDGIGWLRFEPTPAARSGAAPIYATVLPGSSADEGRPTDNTASGSSSSTRKQDLLERANDVATPQTALPGGGARASWVDHLPHGWSLVLLAVLLGLVGAAAAPAGALWSRRRRLRSAPDGAGRVEAQWVALTEQLADLGMPAPPSRTPRQLHDHYVREAYLDHDGEQALGRVLGTLERARYAPPRADVVDVRQDAQRVLRAVAPTRPLWLRLRAVVIPSAGTAEVRRLRRRAARVLGSPFRAVAALVRRLTQR</sequence>
<dbReference type="GO" id="GO:0008233">
    <property type="term" value="F:peptidase activity"/>
    <property type="evidence" value="ECO:0007669"/>
    <property type="project" value="UniProtKB-KW"/>
</dbReference>
<feature type="transmembrane region" description="Helical" evidence="2">
    <location>
        <begin position="223"/>
        <end position="241"/>
    </location>
</feature>
<protein>
    <submittedName>
        <fullName evidence="4">Transglutaminase-like putative cysteine protease</fullName>
    </submittedName>
</protein>
<feature type="transmembrane region" description="Helical" evidence="2">
    <location>
        <begin position="164"/>
        <end position="181"/>
    </location>
</feature>
<gene>
    <name evidence="4" type="ORF">FB474_2280</name>
</gene>
<accession>A0A542ZL48</accession>
<keyword evidence="4" id="KW-0378">Hydrolase</keyword>
<evidence type="ECO:0000313" key="4">
    <source>
        <dbReference type="EMBL" id="TQL60880.1"/>
    </source>
</evidence>
<dbReference type="Pfam" id="PF11992">
    <property type="entry name" value="TgpA_N"/>
    <property type="match status" value="1"/>
</dbReference>
<dbReference type="RefSeq" id="WP_141788728.1">
    <property type="nucleotide sequence ID" value="NZ_BAAAKX010000007.1"/>
</dbReference>
<dbReference type="InterPro" id="IPR002931">
    <property type="entry name" value="Transglutaminase-like"/>
</dbReference>
<feature type="domain" description="Transglutaminase-like" evidence="3">
    <location>
        <begin position="489"/>
        <end position="558"/>
    </location>
</feature>
<comment type="caution">
    <text evidence="4">The sequence shown here is derived from an EMBL/GenBank/DDBJ whole genome shotgun (WGS) entry which is preliminary data.</text>
</comment>
<dbReference type="InterPro" id="IPR052901">
    <property type="entry name" value="Bact_TGase-like"/>
</dbReference>